<sequence length="79" mass="9339">MQMIQIQEVPKTKNWILNRSKTRTKKWVLVNTVIGIRGIDFVEPIAHQDLLRKEVHAMPYGALLQECKTYFKETHNVVY</sequence>
<proteinExistence type="predicted"/>
<gene>
    <name evidence="1" type="ORF">HCA69_16295</name>
</gene>
<accession>A0A7X0Y709</accession>
<dbReference type="Proteomes" id="UP000535908">
    <property type="component" value="Unassembled WGS sequence"/>
</dbReference>
<dbReference type="EMBL" id="JAARWN010000031">
    <property type="protein sequence ID" value="MBC1937923.1"/>
    <property type="molecule type" value="Genomic_DNA"/>
</dbReference>
<name>A0A7X0Y709_9LIST</name>
<dbReference type="RefSeq" id="WP_185528094.1">
    <property type="nucleotide sequence ID" value="NZ_JAARWN010000031.1"/>
</dbReference>
<protein>
    <submittedName>
        <fullName evidence="1">Uncharacterized protein</fullName>
    </submittedName>
</protein>
<organism evidence="1 2">
    <name type="scientific">Listeria grandensis</name>
    <dbReference type="NCBI Taxonomy" id="1494963"/>
    <lineage>
        <taxon>Bacteria</taxon>
        <taxon>Bacillati</taxon>
        <taxon>Bacillota</taxon>
        <taxon>Bacilli</taxon>
        <taxon>Bacillales</taxon>
        <taxon>Listeriaceae</taxon>
        <taxon>Listeria</taxon>
    </lineage>
</organism>
<reference evidence="1 2" key="1">
    <citation type="submission" date="2020-03" db="EMBL/GenBank/DDBJ databases">
        <title>Soil Listeria distribution.</title>
        <authorList>
            <person name="Liao J."/>
            <person name="Wiedmann M."/>
        </authorList>
    </citation>
    <scope>NUCLEOTIDE SEQUENCE [LARGE SCALE GENOMIC DNA]</scope>
    <source>
        <strain evidence="1 2">FSL L7-0741</strain>
    </source>
</reference>
<evidence type="ECO:0000313" key="1">
    <source>
        <dbReference type="EMBL" id="MBC1937923.1"/>
    </source>
</evidence>
<dbReference type="AlphaFoldDB" id="A0A7X0Y709"/>
<comment type="caution">
    <text evidence="1">The sequence shown here is derived from an EMBL/GenBank/DDBJ whole genome shotgun (WGS) entry which is preliminary data.</text>
</comment>
<evidence type="ECO:0000313" key="2">
    <source>
        <dbReference type="Proteomes" id="UP000535908"/>
    </source>
</evidence>